<feature type="transmembrane region" description="Helical" evidence="1">
    <location>
        <begin position="7"/>
        <end position="29"/>
    </location>
</feature>
<keyword evidence="1" id="KW-0472">Membrane</keyword>
<evidence type="ECO:0000313" key="3">
    <source>
        <dbReference type="Proteomes" id="UP000683246"/>
    </source>
</evidence>
<gene>
    <name evidence="2" type="ORF">HZI73_09705</name>
</gene>
<sequence length="550" mass="64574">MFHKKSLLVLVVFLCIVIIVIFNIATISMNKRNITASHSVVDDANGDPDKEQIIRRVMDPTITTVTEDTQCIIELDLNQDKQIDYQLLLRGDHGQALNPVRVGEEKLAYTYMSVYTYRYDLSKNYGEIELTMHHVYNSGLIYYVAYKPYSQESNHIIFQLEADGCDELQVLKGVYEEKKLHLNHEIIYEDTALPNTVNYIDGEGHHIRLGRVFLEKPLGRTVVSVQKMTQGIQLMFGDKTLYQYRLPVKEGYATKVEGMVSLEDLVDDKDNKLNLDTLSVMDLANEKFMWADGVYYENPDNYEPRADDDFYRTPSALHMRACYWVMGKGSIFKTNGISLMYTYMERFNGKHYIPTEPKSEWLYDDYGIEDNFYDTRFNTDTISSLLHMQKIYPDDQVKGVIDKYFAFFMDYVKDHGFYVDGHLFVADYMNENGEYTVKPHCSLNHMLEEMTVLYRYHLLYENQEAFDLAEEFLTSIMETKDRWIRPHGDLYYCVTEDGRFIKDDYPLVTYNDLNRGKYYLEKVYGEVPRDYMAILESKEKWAEDNGYIKE</sequence>
<dbReference type="Proteomes" id="UP000683246">
    <property type="component" value="Chromosome"/>
</dbReference>
<dbReference type="RefSeq" id="WP_212698047.1">
    <property type="nucleotide sequence ID" value="NZ_CP058649.1"/>
</dbReference>
<name>A0A8J8SGN8_9FIRM</name>
<reference evidence="2" key="1">
    <citation type="submission" date="2020-07" db="EMBL/GenBank/DDBJ databases">
        <title>Vallitalea pronyensis genome.</title>
        <authorList>
            <person name="Postec A."/>
        </authorList>
    </citation>
    <scope>NUCLEOTIDE SEQUENCE</scope>
    <source>
        <strain evidence="2">FatNI3</strain>
    </source>
</reference>
<evidence type="ECO:0000313" key="2">
    <source>
        <dbReference type="EMBL" id="QUI22557.1"/>
    </source>
</evidence>
<keyword evidence="1" id="KW-1133">Transmembrane helix</keyword>
<dbReference type="EMBL" id="CP058649">
    <property type="protein sequence ID" value="QUI22557.1"/>
    <property type="molecule type" value="Genomic_DNA"/>
</dbReference>
<accession>A0A8J8SGN8</accession>
<protein>
    <recommendedName>
        <fullName evidence="4">D-glucuronyl C5-epimerase C-terminal domain-containing protein</fullName>
    </recommendedName>
</protein>
<evidence type="ECO:0008006" key="4">
    <source>
        <dbReference type="Google" id="ProtNLM"/>
    </source>
</evidence>
<keyword evidence="3" id="KW-1185">Reference proteome</keyword>
<keyword evidence="1" id="KW-0812">Transmembrane</keyword>
<proteinExistence type="predicted"/>
<dbReference type="KEGG" id="vpy:HZI73_09705"/>
<organism evidence="2 3">
    <name type="scientific">Vallitalea pronyensis</name>
    <dbReference type="NCBI Taxonomy" id="1348613"/>
    <lineage>
        <taxon>Bacteria</taxon>
        <taxon>Bacillati</taxon>
        <taxon>Bacillota</taxon>
        <taxon>Clostridia</taxon>
        <taxon>Lachnospirales</taxon>
        <taxon>Vallitaleaceae</taxon>
        <taxon>Vallitalea</taxon>
    </lineage>
</organism>
<evidence type="ECO:0000256" key="1">
    <source>
        <dbReference type="SAM" id="Phobius"/>
    </source>
</evidence>
<dbReference type="AlphaFoldDB" id="A0A8J8SGN8"/>